<keyword evidence="1" id="KW-0238">DNA-binding</keyword>
<organism evidence="3 4">
    <name type="scientific">Arachidicoccus soli</name>
    <dbReference type="NCBI Taxonomy" id="2341117"/>
    <lineage>
        <taxon>Bacteria</taxon>
        <taxon>Pseudomonadati</taxon>
        <taxon>Bacteroidota</taxon>
        <taxon>Chitinophagia</taxon>
        <taxon>Chitinophagales</taxon>
        <taxon>Chitinophagaceae</taxon>
        <taxon>Arachidicoccus</taxon>
    </lineage>
</organism>
<dbReference type="Pfam" id="PF07282">
    <property type="entry name" value="Cas12f1-like_TNB"/>
    <property type="match status" value="1"/>
</dbReference>
<proteinExistence type="predicted"/>
<evidence type="ECO:0000313" key="3">
    <source>
        <dbReference type="EMBL" id="AYD47321.1"/>
    </source>
</evidence>
<feature type="domain" description="Cas12f1-like TNB" evidence="2">
    <location>
        <begin position="1"/>
        <end position="38"/>
    </location>
</feature>
<protein>
    <recommendedName>
        <fullName evidence="2">Cas12f1-like TNB domain-containing protein</fullName>
    </recommendedName>
</protein>
<evidence type="ECO:0000313" key="4">
    <source>
        <dbReference type="Proteomes" id="UP000266118"/>
    </source>
</evidence>
<gene>
    <name evidence="3" type="ORF">D6B99_06670</name>
</gene>
<dbReference type="KEGG" id="ark:D6B99_06670"/>
<evidence type="ECO:0000259" key="2">
    <source>
        <dbReference type="Pfam" id="PF07282"/>
    </source>
</evidence>
<dbReference type="GO" id="GO:0003677">
    <property type="term" value="F:DNA binding"/>
    <property type="evidence" value="ECO:0007669"/>
    <property type="project" value="UniProtKB-KW"/>
</dbReference>
<dbReference type="InterPro" id="IPR010095">
    <property type="entry name" value="Cas12f1-like_TNB"/>
</dbReference>
<accession>A0A386HPF8</accession>
<dbReference type="Proteomes" id="UP000266118">
    <property type="component" value="Chromosome"/>
</dbReference>
<dbReference type="AlphaFoldDB" id="A0A386HPF8"/>
<dbReference type="EMBL" id="CP032489">
    <property type="protein sequence ID" value="AYD47321.1"/>
    <property type="molecule type" value="Genomic_DNA"/>
</dbReference>
<sequence length="46" mass="5366">MFVDMLAYKAEWYGRNIIKIGRFDPSSKTCSSCGSIRKYLMLKDLE</sequence>
<keyword evidence="4" id="KW-1185">Reference proteome</keyword>
<evidence type="ECO:0000256" key="1">
    <source>
        <dbReference type="ARBA" id="ARBA00023125"/>
    </source>
</evidence>
<reference evidence="3 4" key="1">
    <citation type="submission" date="2018-09" db="EMBL/GenBank/DDBJ databases">
        <title>Arachidicoccus sp. nov., a bacterium isolated from soil.</title>
        <authorList>
            <person name="Weon H.-Y."/>
            <person name="Kwon S.-W."/>
            <person name="Lee S.A."/>
        </authorList>
    </citation>
    <scope>NUCLEOTIDE SEQUENCE [LARGE SCALE GENOMIC DNA]</scope>
    <source>
        <strain evidence="3 4">KIS59-12</strain>
    </source>
</reference>
<name>A0A386HPF8_9BACT</name>
<dbReference type="OrthoDB" id="1551477at2"/>